<gene>
    <name evidence="1" type="ORF">OG563_47625</name>
</gene>
<sequence>MVRPFALTGGRAGTGRVELNMITLVKAVRPASGATTLTPESVTIVRMCQSRVLSVAEIAAELQVFLAVSKVLIADLIDEGYLICHKPQPIVNAPDIKILEAVLDGIRRL</sequence>
<dbReference type="Pfam" id="PF05331">
    <property type="entry name" value="DUF742"/>
    <property type="match status" value="1"/>
</dbReference>
<dbReference type="EMBL" id="CP109441">
    <property type="protein sequence ID" value="WUV46620.1"/>
    <property type="molecule type" value="Genomic_DNA"/>
</dbReference>
<evidence type="ECO:0000313" key="1">
    <source>
        <dbReference type="EMBL" id="WUV46620.1"/>
    </source>
</evidence>
<name>A0ABZ1YTK3_9NOCA</name>
<proteinExistence type="predicted"/>
<evidence type="ECO:0000313" key="2">
    <source>
        <dbReference type="Proteomes" id="UP001432062"/>
    </source>
</evidence>
<protein>
    <submittedName>
        <fullName evidence="1">DUF742 domain-containing protein</fullName>
    </submittedName>
</protein>
<dbReference type="Proteomes" id="UP001432062">
    <property type="component" value="Chromosome"/>
</dbReference>
<accession>A0ABZ1YTK3</accession>
<dbReference type="PANTHER" id="PTHR36221">
    <property type="entry name" value="DUF742 DOMAIN-CONTAINING PROTEIN"/>
    <property type="match status" value="1"/>
</dbReference>
<dbReference type="PANTHER" id="PTHR36221:SF1">
    <property type="entry name" value="DUF742 DOMAIN-CONTAINING PROTEIN"/>
    <property type="match status" value="1"/>
</dbReference>
<keyword evidence="2" id="KW-1185">Reference proteome</keyword>
<dbReference type="InterPro" id="IPR007995">
    <property type="entry name" value="DUF742"/>
</dbReference>
<reference evidence="1" key="1">
    <citation type="submission" date="2022-10" db="EMBL/GenBank/DDBJ databases">
        <title>The complete genomes of actinobacterial strains from the NBC collection.</title>
        <authorList>
            <person name="Joergensen T.S."/>
            <person name="Alvarez Arevalo M."/>
            <person name="Sterndorff E.B."/>
            <person name="Faurdal D."/>
            <person name="Vuksanovic O."/>
            <person name="Mourched A.-S."/>
            <person name="Charusanti P."/>
            <person name="Shaw S."/>
            <person name="Blin K."/>
            <person name="Weber T."/>
        </authorList>
    </citation>
    <scope>NUCLEOTIDE SEQUENCE</scope>
    <source>
        <strain evidence="1">NBC_01482</strain>
    </source>
</reference>
<dbReference type="RefSeq" id="WP_329410502.1">
    <property type="nucleotide sequence ID" value="NZ_CP109441.1"/>
</dbReference>
<organism evidence="1 2">
    <name type="scientific">Nocardia vinacea</name>
    <dbReference type="NCBI Taxonomy" id="96468"/>
    <lineage>
        <taxon>Bacteria</taxon>
        <taxon>Bacillati</taxon>
        <taxon>Actinomycetota</taxon>
        <taxon>Actinomycetes</taxon>
        <taxon>Mycobacteriales</taxon>
        <taxon>Nocardiaceae</taxon>
        <taxon>Nocardia</taxon>
    </lineage>
</organism>